<organism evidence="1 2">
    <name type="scientific">Streptomyces cellulosae</name>
    <dbReference type="NCBI Taxonomy" id="1968"/>
    <lineage>
        <taxon>Bacteria</taxon>
        <taxon>Bacillati</taxon>
        <taxon>Actinomycetota</taxon>
        <taxon>Actinomycetes</taxon>
        <taxon>Kitasatosporales</taxon>
        <taxon>Streptomycetaceae</taxon>
        <taxon>Streptomyces</taxon>
    </lineage>
</organism>
<protein>
    <submittedName>
        <fullName evidence="1">Uncharacterized protein</fullName>
    </submittedName>
</protein>
<sequence>MNHASSSAYERLRAAASQLRVPEAVRAAAAAKPGDPKAGQIWRAVWNDAVEIVAITSVDDNAVHAVPVSLETQFHDSDTMLLPAKASTLDQPFALWRGLSRRLPWYVLDRQVSQLHVSLGPDGAPTTAGIEYQYGSPLPSPAVQAAEFRSVLADAMDLLGRAHWAPQGSGTLPALLKQAGLGPTDLIERLDIQPARALGLLRAQAPLTPKEAHLLAPDLGMTAESVLACNPPLPDRLVHELSRPVRRVQIRRLARLTGTAEQEARQQALFATLALAARQERPAEADWPGRVDRYFDVHLGAEDSQ</sequence>
<gene>
    <name evidence="1" type="ORF">ACIA8P_47790</name>
</gene>
<dbReference type="RefSeq" id="WP_355950652.1">
    <property type="nucleotide sequence ID" value="NZ_JBITDC010000042.1"/>
</dbReference>
<evidence type="ECO:0000313" key="2">
    <source>
        <dbReference type="Proteomes" id="UP001612415"/>
    </source>
</evidence>
<keyword evidence="2" id="KW-1185">Reference proteome</keyword>
<name>A0ABW7YJ14_STRCE</name>
<dbReference type="Proteomes" id="UP001612415">
    <property type="component" value="Unassembled WGS sequence"/>
</dbReference>
<reference evidence="1 2" key="1">
    <citation type="submission" date="2024-10" db="EMBL/GenBank/DDBJ databases">
        <title>The Natural Products Discovery Center: Release of the First 8490 Sequenced Strains for Exploring Actinobacteria Biosynthetic Diversity.</title>
        <authorList>
            <person name="Kalkreuter E."/>
            <person name="Kautsar S.A."/>
            <person name="Yang D."/>
            <person name="Bader C.D."/>
            <person name="Teijaro C.N."/>
            <person name="Fluegel L."/>
            <person name="Davis C.M."/>
            <person name="Simpson J.R."/>
            <person name="Lauterbach L."/>
            <person name="Steele A.D."/>
            <person name="Gui C."/>
            <person name="Meng S."/>
            <person name="Li G."/>
            <person name="Viehrig K."/>
            <person name="Ye F."/>
            <person name="Su P."/>
            <person name="Kiefer A.F."/>
            <person name="Nichols A."/>
            <person name="Cepeda A.J."/>
            <person name="Yan W."/>
            <person name="Fan B."/>
            <person name="Jiang Y."/>
            <person name="Adhikari A."/>
            <person name="Zheng C.-J."/>
            <person name="Schuster L."/>
            <person name="Cowan T.M."/>
            <person name="Smanski M.J."/>
            <person name="Chevrette M.G."/>
            <person name="De Carvalho L.P.S."/>
            <person name="Shen B."/>
        </authorList>
    </citation>
    <scope>NUCLEOTIDE SEQUENCE [LARGE SCALE GENOMIC DNA]</scope>
    <source>
        <strain evidence="1 2">NPDC051599</strain>
    </source>
</reference>
<comment type="caution">
    <text evidence="1">The sequence shown here is derived from an EMBL/GenBank/DDBJ whole genome shotgun (WGS) entry which is preliminary data.</text>
</comment>
<dbReference type="EMBL" id="JBITDC010000042">
    <property type="protein sequence ID" value="MFI5682150.1"/>
    <property type="molecule type" value="Genomic_DNA"/>
</dbReference>
<proteinExistence type="predicted"/>
<evidence type="ECO:0000313" key="1">
    <source>
        <dbReference type="EMBL" id="MFI5682150.1"/>
    </source>
</evidence>
<accession>A0ABW7YJ14</accession>